<reference evidence="1 2" key="1">
    <citation type="journal article" date="2013" name="Genome Biol. Evol.">
        <title>Genomes of Stigonematalean cyanobacteria (subsection V) and the evolution of oxygenic photosynthesis from prokaryotes to plastids.</title>
        <authorList>
            <person name="Dagan T."/>
            <person name="Roettger M."/>
            <person name="Stucken K."/>
            <person name="Landan G."/>
            <person name="Koch R."/>
            <person name="Major P."/>
            <person name="Gould S.B."/>
            <person name="Goremykin V.V."/>
            <person name="Rippka R."/>
            <person name="Tandeau de Marsac N."/>
            <person name="Gugger M."/>
            <person name="Lockhart P.J."/>
            <person name="Allen J.F."/>
            <person name="Brune I."/>
            <person name="Maus I."/>
            <person name="Puhler A."/>
            <person name="Martin W.F."/>
        </authorList>
    </citation>
    <scope>NUCLEOTIDE SEQUENCE [LARGE SCALE GENOMIC DNA]</scope>
    <source>
        <strain evidence="1 2">PCC 7110</strain>
    </source>
</reference>
<keyword evidence="2" id="KW-1185">Reference proteome</keyword>
<dbReference type="OrthoDB" id="526045at2"/>
<comment type="caution">
    <text evidence="1">The sequence shown here is derived from an EMBL/GenBank/DDBJ whole genome shotgun (WGS) entry which is preliminary data.</text>
</comment>
<sequence>MNYSGDRILKSSKILLFFGLFPVLLSSLFSSRSVAQEQLTGTDITSVTVKTTAGSINSVPDVRGDSEFEGSTYKLNFLGLTQSITGFSFNGGKATVDEAIPANVYVRRKPRADDRQLAWYFGTFNSSNNTFTFLAPGPLSQEQLFSENNILAGFDNVFTNTGANVGGTPYNGNASIERVDFILHSSVEASNDTAFIVLERGAVAGHDGFGIAAITKVNSSGKPIGYGSVFIVPVNTWGKVPLVTPIPQTYFLNNIANGGTGTAQNPALTVPAGQTLGGVVIKTSQLVSPGQTIYGYSIFGPDVTCSSRELVNVNNPCFPSETKTEGGIDVPSVNLGAVKLQQGE</sequence>
<dbReference type="RefSeq" id="WP_017745793.1">
    <property type="nucleotide sequence ID" value="NZ_KQ976354.1"/>
</dbReference>
<dbReference type="AlphaFoldDB" id="A0A139X1K5"/>
<accession>A0A139X1K5</accession>
<protein>
    <submittedName>
        <fullName evidence="1">Uncharacterized protein</fullName>
    </submittedName>
</protein>
<name>A0A139X1K5_9CYAN</name>
<proteinExistence type="predicted"/>
<evidence type="ECO:0000313" key="1">
    <source>
        <dbReference type="EMBL" id="KYC38591.1"/>
    </source>
</evidence>
<dbReference type="STRING" id="128403.WA1_36010"/>
<organism evidence="1 2">
    <name type="scientific">Scytonema hofmannii PCC 7110</name>
    <dbReference type="NCBI Taxonomy" id="128403"/>
    <lineage>
        <taxon>Bacteria</taxon>
        <taxon>Bacillati</taxon>
        <taxon>Cyanobacteriota</taxon>
        <taxon>Cyanophyceae</taxon>
        <taxon>Nostocales</taxon>
        <taxon>Scytonemataceae</taxon>
        <taxon>Scytonema</taxon>
    </lineage>
</organism>
<dbReference type="EMBL" id="ANNX02000040">
    <property type="protein sequence ID" value="KYC38591.1"/>
    <property type="molecule type" value="Genomic_DNA"/>
</dbReference>
<dbReference type="Proteomes" id="UP000076925">
    <property type="component" value="Unassembled WGS sequence"/>
</dbReference>
<evidence type="ECO:0000313" key="2">
    <source>
        <dbReference type="Proteomes" id="UP000076925"/>
    </source>
</evidence>
<gene>
    <name evidence="1" type="ORF">WA1_36010</name>
</gene>